<dbReference type="Proteomes" id="UP000537862">
    <property type="component" value="Unassembled WGS sequence"/>
</dbReference>
<dbReference type="GO" id="GO:0022857">
    <property type="term" value="F:transmembrane transporter activity"/>
    <property type="evidence" value="ECO:0007669"/>
    <property type="project" value="InterPro"/>
</dbReference>
<reference evidence="8 9" key="1">
    <citation type="submission" date="2020-05" db="EMBL/GenBank/DDBJ databases">
        <authorList>
            <person name="Niu N."/>
        </authorList>
    </citation>
    <scope>NUCLEOTIDE SEQUENCE [LARGE SCALE GENOMIC DNA]</scope>
    <source>
        <strain evidence="8 9">3340-03</strain>
    </source>
</reference>
<dbReference type="AlphaFoldDB" id="A0A849P5W8"/>
<accession>A0A849P5W8</accession>
<evidence type="ECO:0000259" key="7">
    <source>
        <dbReference type="PROSITE" id="PS50850"/>
    </source>
</evidence>
<feature type="transmembrane region" description="Helical" evidence="6">
    <location>
        <begin position="373"/>
        <end position="397"/>
    </location>
</feature>
<feature type="transmembrane region" description="Helical" evidence="6">
    <location>
        <begin position="247"/>
        <end position="269"/>
    </location>
</feature>
<feature type="transmembrane region" description="Helical" evidence="6">
    <location>
        <begin position="74"/>
        <end position="93"/>
    </location>
</feature>
<dbReference type="Gene3D" id="1.20.1250.20">
    <property type="entry name" value="MFS general substrate transporter like domains"/>
    <property type="match status" value="2"/>
</dbReference>
<dbReference type="GO" id="GO:0005886">
    <property type="term" value="C:plasma membrane"/>
    <property type="evidence" value="ECO:0007669"/>
    <property type="project" value="UniProtKB-SubCell"/>
</dbReference>
<feature type="transmembrane region" description="Helical" evidence="6">
    <location>
        <begin position="99"/>
        <end position="121"/>
    </location>
</feature>
<keyword evidence="5 6" id="KW-0472">Membrane</keyword>
<name>A0A849P5W8_9BURK</name>
<feature type="domain" description="Major facilitator superfamily (MFS) profile" evidence="7">
    <location>
        <begin position="9"/>
        <end position="403"/>
    </location>
</feature>
<evidence type="ECO:0000256" key="3">
    <source>
        <dbReference type="ARBA" id="ARBA00022692"/>
    </source>
</evidence>
<feature type="transmembrane region" description="Helical" evidence="6">
    <location>
        <begin position="47"/>
        <end position="67"/>
    </location>
</feature>
<sequence length="409" mass="44812">MKDSTGIKIFFLFAFAYFISNLFRGVNVAFAPFLIEELQLSATSLGLLTSIYFIAFALFQLPAGLALDKWGPKCTHAFLLCICAIGGLIYALADSFTGLLVGRIFIGIGIAVGLAGSILIYTQNFPLARLPMLTGLTVAIGGLGGVVVGAPLTFALEYFHWSTITIVISMVTAVIAVSIWVLLPDTHTSHQLSFKAQCQGTIKIFKTPTFWRWVSLPATTGGMFYAAHTLWVRHYMAEVLQYSPAEIAGYVSLIGISMVLGTASTGLLARRVEALGISLHYFSGIGMLSFMLIQFLLILEVPVPAVITWFVFGFAGSSWTVNFASGAEIFPAHILGRVTTSYNVVFFSSIFLTQLLIGYIVDMWDKLPNGQYPAIAHMTAWSFFLAIQTITAIIFFWPRPLKVDPQRFD</sequence>
<dbReference type="InterPro" id="IPR050189">
    <property type="entry name" value="MFS_Efflux_Transporters"/>
</dbReference>
<gene>
    <name evidence="8" type="ORF">HKX39_03205</name>
</gene>
<feature type="transmembrane region" description="Helical" evidence="6">
    <location>
        <begin position="342"/>
        <end position="361"/>
    </location>
</feature>
<evidence type="ECO:0000256" key="5">
    <source>
        <dbReference type="ARBA" id="ARBA00023136"/>
    </source>
</evidence>
<dbReference type="InterPro" id="IPR036259">
    <property type="entry name" value="MFS_trans_sf"/>
</dbReference>
<dbReference type="PANTHER" id="PTHR43124:SF3">
    <property type="entry name" value="CHLORAMPHENICOL EFFLUX PUMP RV0191"/>
    <property type="match status" value="1"/>
</dbReference>
<feature type="transmembrane region" description="Helical" evidence="6">
    <location>
        <begin position="281"/>
        <end position="299"/>
    </location>
</feature>
<keyword evidence="9" id="KW-1185">Reference proteome</keyword>
<dbReference type="RefSeq" id="WP_171679852.1">
    <property type="nucleotide sequence ID" value="NZ_JABGBN010000001.1"/>
</dbReference>
<organism evidence="8 9">
    <name type="scientific">Pelistega suis</name>
    <dbReference type="NCBI Taxonomy" id="1631957"/>
    <lineage>
        <taxon>Bacteria</taxon>
        <taxon>Pseudomonadati</taxon>
        <taxon>Pseudomonadota</taxon>
        <taxon>Betaproteobacteria</taxon>
        <taxon>Burkholderiales</taxon>
        <taxon>Alcaligenaceae</taxon>
        <taxon>Pelistega</taxon>
    </lineage>
</organism>
<feature type="transmembrane region" description="Helical" evidence="6">
    <location>
        <begin position="210"/>
        <end position="227"/>
    </location>
</feature>
<keyword evidence="2" id="KW-1003">Cell membrane</keyword>
<dbReference type="InterPro" id="IPR011701">
    <property type="entry name" value="MFS"/>
</dbReference>
<dbReference type="PANTHER" id="PTHR43124">
    <property type="entry name" value="PURINE EFFLUX PUMP PBUE"/>
    <property type="match status" value="1"/>
</dbReference>
<feature type="transmembrane region" description="Helical" evidence="6">
    <location>
        <begin position="9"/>
        <end position="35"/>
    </location>
</feature>
<evidence type="ECO:0000313" key="9">
    <source>
        <dbReference type="Proteomes" id="UP000537862"/>
    </source>
</evidence>
<evidence type="ECO:0000256" key="6">
    <source>
        <dbReference type="SAM" id="Phobius"/>
    </source>
</evidence>
<protein>
    <submittedName>
        <fullName evidence="8">MFS transporter</fullName>
    </submittedName>
</protein>
<feature type="transmembrane region" description="Helical" evidence="6">
    <location>
        <begin position="133"/>
        <end position="152"/>
    </location>
</feature>
<keyword evidence="3 6" id="KW-0812">Transmembrane</keyword>
<dbReference type="PROSITE" id="PS50850">
    <property type="entry name" value="MFS"/>
    <property type="match status" value="1"/>
</dbReference>
<evidence type="ECO:0000256" key="4">
    <source>
        <dbReference type="ARBA" id="ARBA00022989"/>
    </source>
</evidence>
<keyword evidence="4 6" id="KW-1133">Transmembrane helix</keyword>
<evidence type="ECO:0000313" key="8">
    <source>
        <dbReference type="EMBL" id="NOL51182.1"/>
    </source>
</evidence>
<dbReference type="InterPro" id="IPR020846">
    <property type="entry name" value="MFS_dom"/>
</dbReference>
<evidence type="ECO:0000256" key="2">
    <source>
        <dbReference type="ARBA" id="ARBA00022475"/>
    </source>
</evidence>
<proteinExistence type="predicted"/>
<feature type="transmembrane region" description="Helical" evidence="6">
    <location>
        <begin position="158"/>
        <end position="183"/>
    </location>
</feature>
<feature type="transmembrane region" description="Helical" evidence="6">
    <location>
        <begin position="305"/>
        <end position="330"/>
    </location>
</feature>
<evidence type="ECO:0000256" key="1">
    <source>
        <dbReference type="ARBA" id="ARBA00004651"/>
    </source>
</evidence>
<comment type="caution">
    <text evidence="8">The sequence shown here is derived from an EMBL/GenBank/DDBJ whole genome shotgun (WGS) entry which is preliminary data.</text>
</comment>
<dbReference type="EMBL" id="JABGBN010000001">
    <property type="protein sequence ID" value="NOL51182.1"/>
    <property type="molecule type" value="Genomic_DNA"/>
</dbReference>
<comment type="subcellular location">
    <subcellularLocation>
        <location evidence="1">Cell membrane</location>
        <topology evidence="1">Multi-pass membrane protein</topology>
    </subcellularLocation>
</comment>
<dbReference type="Pfam" id="PF07690">
    <property type="entry name" value="MFS_1"/>
    <property type="match status" value="1"/>
</dbReference>
<dbReference type="SUPFAM" id="SSF103473">
    <property type="entry name" value="MFS general substrate transporter"/>
    <property type="match status" value="1"/>
</dbReference>